<evidence type="ECO:0000259" key="2">
    <source>
        <dbReference type="Pfam" id="PF12146"/>
    </source>
</evidence>
<dbReference type="PANTHER" id="PTHR47751">
    <property type="entry name" value="SUPERFAMILY HYDROLASE, PUTATIVE (AFU_ORTHOLOGUE AFUA_2G16580)-RELATED"/>
    <property type="match status" value="1"/>
</dbReference>
<sequence length="306" mass="33342">MGSSTYKEVECTTIDGTVIRGWFYAVPGPAPTLIMSHGFNCVKEMTLPDAAEWFQRRGYNVLLYDARSVGASDGLPRNQLDVLQMAEDLSDIVTFVATLPTVDPRSILLWGMSFGGTVSGCSAAVDHRPRALVMVCPLFSFVRPNRRGATFARVIQDRVSQMGGNEPLSFPPFNSKGENVAGFGGAGGPGGLEAYNLMRAAAERGPPGFRDRIALQTFHKLALARPMELLDMVDERMSVLMVVPELDDISSPQEQKAAFEKLSTPKKQLHVARGAGHLSVMTGEGSEELLEVMDGFFRDALKNDVR</sequence>
<comment type="similarity">
    <text evidence="1">Belongs to the polyketide transferase af380 family.</text>
</comment>
<dbReference type="GO" id="GO:0016787">
    <property type="term" value="F:hydrolase activity"/>
    <property type="evidence" value="ECO:0007669"/>
    <property type="project" value="UniProtKB-KW"/>
</dbReference>
<proteinExistence type="inferred from homology"/>
<gene>
    <name evidence="3" type="ORF">B0H64DRAFT_173649</name>
</gene>
<accession>A0AAE0HC39</accession>
<comment type="caution">
    <text evidence="3">The sequence shown here is derived from an EMBL/GenBank/DDBJ whole genome shotgun (WGS) entry which is preliminary data.</text>
</comment>
<evidence type="ECO:0000256" key="1">
    <source>
        <dbReference type="ARBA" id="ARBA00029464"/>
    </source>
</evidence>
<dbReference type="RefSeq" id="XP_062657342.1">
    <property type="nucleotide sequence ID" value="XM_062798812.1"/>
</dbReference>
<keyword evidence="3" id="KW-0378">Hydrolase</keyword>
<dbReference type="Gene3D" id="3.40.50.1820">
    <property type="entry name" value="alpha/beta hydrolase"/>
    <property type="match status" value="1"/>
</dbReference>
<organism evidence="3 4">
    <name type="scientific">Chaetomium fimeti</name>
    <dbReference type="NCBI Taxonomy" id="1854472"/>
    <lineage>
        <taxon>Eukaryota</taxon>
        <taxon>Fungi</taxon>
        <taxon>Dikarya</taxon>
        <taxon>Ascomycota</taxon>
        <taxon>Pezizomycotina</taxon>
        <taxon>Sordariomycetes</taxon>
        <taxon>Sordariomycetidae</taxon>
        <taxon>Sordariales</taxon>
        <taxon>Chaetomiaceae</taxon>
        <taxon>Chaetomium</taxon>
    </lineage>
</organism>
<evidence type="ECO:0000313" key="3">
    <source>
        <dbReference type="EMBL" id="KAK3293828.1"/>
    </source>
</evidence>
<reference evidence="3" key="1">
    <citation type="journal article" date="2023" name="Mol. Phylogenet. Evol.">
        <title>Genome-scale phylogeny and comparative genomics of the fungal order Sordariales.</title>
        <authorList>
            <person name="Hensen N."/>
            <person name="Bonometti L."/>
            <person name="Westerberg I."/>
            <person name="Brannstrom I.O."/>
            <person name="Guillou S."/>
            <person name="Cros-Aarteil S."/>
            <person name="Calhoun S."/>
            <person name="Haridas S."/>
            <person name="Kuo A."/>
            <person name="Mondo S."/>
            <person name="Pangilinan J."/>
            <person name="Riley R."/>
            <person name="LaButti K."/>
            <person name="Andreopoulos B."/>
            <person name="Lipzen A."/>
            <person name="Chen C."/>
            <person name="Yan M."/>
            <person name="Daum C."/>
            <person name="Ng V."/>
            <person name="Clum A."/>
            <person name="Steindorff A."/>
            <person name="Ohm R.A."/>
            <person name="Martin F."/>
            <person name="Silar P."/>
            <person name="Natvig D.O."/>
            <person name="Lalanne C."/>
            <person name="Gautier V."/>
            <person name="Ament-Velasquez S.L."/>
            <person name="Kruys A."/>
            <person name="Hutchinson M.I."/>
            <person name="Powell A.J."/>
            <person name="Barry K."/>
            <person name="Miller A.N."/>
            <person name="Grigoriev I.V."/>
            <person name="Debuchy R."/>
            <person name="Gladieux P."/>
            <person name="Hiltunen Thoren M."/>
            <person name="Johannesson H."/>
        </authorList>
    </citation>
    <scope>NUCLEOTIDE SEQUENCE</scope>
    <source>
        <strain evidence="3">CBS 168.71</strain>
    </source>
</reference>
<name>A0AAE0HC39_9PEZI</name>
<dbReference type="Proteomes" id="UP001278766">
    <property type="component" value="Unassembled WGS sequence"/>
</dbReference>
<keyword evidence="4" id="KW-1185">Reference proteome</keyword>
<dbReference type="EMBL" id="JAUEPN010000005">
    <property type="protein sequence ID" value="KAK3293828.1"/>
    <property type="molecule type" value="Genomic_DNA"/>
</dbReference>
<dbReference type="InterPro" id="IPR022742">
    <property type="entry name" value="Hydrolase_4"/>
</dbReference>
<dbReference type="Gene3D" id="1.10.10.800">
    <property type="match status" value="1"/>
</dbReference>
<evidence type="ECO:0000313" key="4">
    <source>
        <dbReference type="Proteomes" id="UP001278766"/>
    </source>
</evidence>
<dbReference type="PANTHER" id="PTHR47751:SF2">
    <property type="entry name" value="DLTD N-TERMINAL DOMAIN PROTEIN (AFU_ORTHOLOGUE AFUA_8G00380)-RELATED"/>
    <property type="match status" value="1"/>
</dbReference>
<dbReference type="InterPro" id="IPR051411">
    <property type="entry name" value="Polyketide_trans_af380"/>
</dbReference>
<protein>
    <submittedName>
        <fullName evidence="3">Alpha/Beta hydrolase protein</fullName>
    </submittedName>
</protein>
<dbReference type="InterPro" id="IPR029058">
    <property type="entry name" value="AB_hydrolase_fold"/>
</dbReference>
<dbReference type="SUPFAM" id="SSF53474">
    <property type="entry name" value="alpha/beta-Hydrolases"/>
    <property type="match status" value="1"/>
</dbReference>
<feature type="domain" description="Serine aminopeptidase S33" evidence="2">
    <location>
        <begin position="31"/>
        <end position="277"/>
    </location>
</feature>
<dbReference type="GeneID" id="87835760"/>
<dbReference type="AlphaFoldDB" id="A0AAE0HC39"/>
<dbReference type="Pfam" id="PF12146">
    <property type="entry name" value="Hydrolase_4"/>
    <property type="match status" value="1"/>
</dbReference>
<reference evidence="3" key="2">
    <citation type="submission" date="2023-06" db="EMBL/GenBank/DDBJ databases">
        <authorList>
            <consortium name="Lawrence Berkeley National Laboratory"/>
            <person name="Haridas S."/>
            <person name="Hensen N."/>
            <person name="Bonometti L."/>
            <person name="Westerberg I."/>
            <person name="Brannstrom I.O."/>
            <person name="Guillou S."/>
            <person name="Cros-Aarteil S."/>
            <person name="Calhoun S."/>
            <person name="Kuo A."/>
            <person name="Mondo S."/>
            <person name="Pangilinan J."/>
            <person name="Riley R."/>
            <person name="Labutti K."/>
            <person name="Andreopoulos B."/>
            <person name="Lipzen A."/>
            <person name="Chen C."/>
            <person name="Yanf M."/>
            <person name="Daum C."/>
            <person name="Ng V."/>
            <person name="Clum A."/>
            <person name="Steindorff A."/>
            <person name="Ohm R."/>
            <person name="Martin F."/>
            <person name="Silar P."/>
            <person name="Natvig D."/>
            <person name="Lalanne C."/>
            <person name="Gautier V."/>
            <person name="Ament-Velasquez S.L."/>
            <person name="Kruys A."/>
            <person name="Hutchinson M.I."/>
            <person name="Powell A.J."/>
            <person name="Barry K."/>
            <person name="Miller A.N."/>
            <person name="Grigoriev I.V."/>
            <person name="Debuchy R."/>
            <person name="Gladieux P."/>
            <person name="Thoren M.H."/>
            <person name="Johannesson H."/>
        </authorList>
    </citation>
    <scope>NUCLEOTIDE SEQUENCE</scope>
    <source>
        <strain evidence="3">CBS 168.71</strain>
    </source>
</reference>